<dbReference type="InterPro" id="IPR019410">
    <property type="entry name" value="Methyltransf_16"/>
</dbReference>
<evidence type="ECO:0000313" key="1">
    <source>
        <dbReference type="EMBL" id="WAQ94587.1"/>
    </source>
</evidence>
<dbReference type="Proteomes" id="UP001164746">
    <property type="component" value="Chromosome 1"/>
</dbReference>
<gene>
    <name evidence="1" type="ORF">MAR_007058</name>
</gene>
<protein>
    <submittedName>
        <fullName evidence="1">MT21D-like protein</fullName>
    </submittedName>
</protein>
<accession>A0ABY7DAA1</accession>
<name>A0ABY7DAA1_MYAAR</name>
<dbReference type="PANTHER" id="PTHR14614:SF44">
    <property type="entry name" value="PROTEIN N-LYSINE METHYLTRANSFERASE METTL21D"/>
    <property type="match status" value="1"/>
</dbReference>
<proteinExistence type="predicted"/>
<keyword evidence="2" id="KW-1185">Reference proteome</keyword>
<reference evidence="1" key="1">
    <citation type="submission" date="2022-11" db="EMBL/GenBank/DDBJ databases">
        <title>Centuries of genome instability and evolution in soft-shell clam transmissible cancer (bioRxiv).</title>
        <authorList>
            <person name="Hart S.F.M."/>
            <person name="Yonemitsu M.A."/>
            <person name="Giersch R.M."/>
            <person name="Beal B.F."/>
            <person name="Arriagada G."/>
            <person name="Davis B.W."/>
            <person name="Ostrander E.A."/>
            <person name="Goff S.P."/>
            <person name="Metzger M.J."/>
        </authorList>
    </citation>
    <scope>NUCLEOTIDE SEQUENCE</scope>
    <source>
        <strain evidence="1">MELC-2E11</strain>
        <tissue evidence="1">Siphon/mantle</tissue>
    </source>
</reference>
<dbReference type="SUPFAM" id="SSF53335">
    <property type="entry name" value="S-adenosyl-L-methionine-dependent methyltransferases"/>
    <property type="match status" value="1"/>
</dbReference>
<dbReference type="Pfam" id="PF10294">
    <property type="entry name" value="Methyltransf_16"/>
    <property type="match status" value="1"/>
</dbReference>
<organism evidence="1 2">
    <name type="scientific">Mya arenaria</name>
    <name type="common">Soft-shell clam</name>
    <dbReference type="NCBI Taxonomy" id="6604"/>
    <lineage>
        <taxon>Eukaryota</taxon>
        <taxon>Metazoa</taxon>
        <taxon>Spiralia</taxon>
        <taxon>Lophotrochozoa</taxon>
        <taxon>Mollusca</taxon>
        <taxon>Bivalvia</taxon>
        <taxon>Autobranchia</taxon>
        <taxon>Heteroconchia</taxon>
        <taxon>Euheterodonta</taxon>
        <taxon>Imparidentia</taxon>
        <taxon>Neoheterodontei</taxon>
        <taxon>Myida</taxon>
        <taxon>Myoidea</taxon>
        <taxon>Myidae</taxon>
        <taxon>Mya</taxon>
    </lineage>
</organism>
<dbReference type="InterPro" id="IPR029063">
    <property type="entry name" value="SAM-dependent_MTases_sf"/>
</dbReference>
<dbReference type="Gene3D" id="3.40.50.150">
    <property type="entry name" value="Vaccinia Virus protein VP39"/>
    <property type="match status" value="1"/>
</dbReference>
<dbReference type="EMBL" id="CP111012">
    <property type="protein sequence ID" value="WAQ94587.1"/>
    <property type="molecule type" value="Genomic_DNA"/>
</dbReference>
<sequence length="243" mass="27891">MPMRKYEMNCSRYGTNFIREIVNFTVSKSCPPCKMAAPMKESNIFTRDLERNDDKVLKLKQYETGDVGCVVWDAAIVLAKYFEAADFQYGRFWKGKKVLELGSGTGAVGLLTANFVPLMNMNIETNKETFPDMDIKACELKWETSIDSQQFSNIDVVVVADCIYYAESLKPLVQTIEDLCSSGTCVYCCYEERTTDNKPELQRKFLELVGERFTVEKIPLERQDSQFSSDDIHILRFCKKDKT</sequence>
<dbReference type="PANTHER" id="PTHR14614">
    <property type="entry name" value="HEPATOCELLULAR CARCINOMA-ASSOCIATED ANTIGEN"/>
    <property type="match status" value="1"/>
</dbReference>
<evidence type="ECO:0000313" key="2">
    <source>
        <dbReference type="Proteomes" id="UP001164746"/>
    </source>
</evidence>